<keyword evidence="2" id="KW-1185">Reference proteome</keyword>
<organism evidence="1 2">
    <name type="scientific">Vallitalea maricola</name>
    <dbReference type="NCBI Taxonomy" id="3074433"/>
    <lineage>
        <taxon>Bacteria</taxon>
        <taxon>Bacillati</taxon>
        <taxon>Bacillota</taxon>
        <taxon>Clostridia</taxon>
        <taxon>Lachnospirales</taxon>
        <taxon>Vallitaleaceae</taxon>
        <taxon>Vallitalea</taxon>
    </lineage>
</organism>
<dbReference type="Proteomes" id="UP001374599">
    <property type="component" value="Unassembled WGS sequence"/>
</dbReference>
<protein>
    <submittedName>
        <fullName evidence="1">Uncharacterized protein</fullName>
    </submittedName>
</protein>
<reference evidence="1" key="1">
    <citation type="submission" date="2023-09" db="EMBL/GenBank/DDBJ databases">
        <title>Vallitalea sediminicola and Vallitalea maricola sp. nov., anaerobic bacteria isolated from marine sediment.</title>
        <authorList>
            <person name="Hirano S."/>
            <person name="Maeda A."/>
            <person name="Terahara T."/>
            <person name="Mori K."/>
            <person name="Hamada M."/>
            <person name="Matsumoto R."/>
            <person name="Kobayashi T."/>
        </authorList>
    </citation>
    <scope>NUCLEOTIDE SEQUENCE</scope>
    <source>
        <strain evidence="1">AN17-2</strain>
    </source>
</reference>
<dbReference type="EMBL" id="BTPU01000062">
    <property type="protein sequence ID" value="GMQ64191.1"/>
    <property type="molecule type" value="Genomic_DNA"/>
</dbReference>
<evidence type="ECO:0000313" key="1">
    <source>
        <dbReference type="EMBL" id="GMQ64191.1"/>
    </source>
</evidence>
<name>A0ACB5UNZ5_9FIRM</name>
<comment type="caution">
    <text evidence="1">The sequence shown here is derived from an EMBL/GenBank/DDBJ whole genome shotgun (WGS) entry which is preliminary data.</text>
</comment>
<accession>A0ACB5UNZ5</accession>
<proteinExistence type="predicted"/>
<gene>
    <name evidence="1" type="ORF">AN2V17_34280</name>
</gene>
<evidence type="ECO:0000313" key="2">
    <source>
        <dbReference type="Proteomes" id="UP001374599"/>
    </source>
</evidence>
<sequence length="126" mass="14555">MKKQFLMLFLVIGMILTLSPNINAKSTVKVGNQTKIYATEADEVQYYAYQSNCEIIAKISGIGGKDCEIIIKYYSKDNTYLKTSRYYKEIMNEFKISDKIPYKAGYALVEFYLNELSVGQKWLNLE</sequence>